<dbReference type="HAMAP" id="MF_01470">
    <property type="entry name" value="Cas1"/>
    <property type="match status" value="1"/>
</dbReference>
<gene>
    <name evidence="10 11" type="primary">cas1</name>
    <name evidence="11" type="ORF">NPA36_07305</name>
</gene>
<dbReference type="Pfam" id="PF01867">
    <property type="entry name" value="Cas_Cas1"/>
    <property type="match status" value="1"/>
</dbReference>
<dbReference type="RefSeq" id="WP_256945468.1">
    <property type="nucleotide sequence ID" value="NZ_JANHNZ010000007.1"/>
</dbReference>
<dbReference type="EC" id="3.1.-.-" evidence="10"/>
<keyword evidence="5 10" id="KW-0460">Magnesium</keyword>
<evidence type="ECO:0000256" key="8">
    <source>
        <dbReference type="ARBA" id="ARBA00023211"/>
    </source>
</evidence>
<keyword evidence="8 10" id="KW-0464">Manganese</keyword>
<evidence type="ECO:0000313" key="11">
    <source>
        <dbReference type="EMBL" id="MCQ9210355.1"/>
    </source>
</evidence>
<keyword evidence="7 10" id="KW-0238">DNA-binding</keyword>
<reference evidence="11" key="3">
    <citation type="journal article" date="2023" name="Microbiol. Resour. Announc.">
        <title>Draft Genome Sequence of Granulicatella sp. Strain S8, Isolated from a Marine Fish, Seriola quinqueradiata.</title>
        <authorList>
            <person name="Lee M."/>
            <person name="Farooq A."/>
            <person name="Jeong J.B."/>
            <person name="Jung M.Y."/>
        </authorList>
    </citation>
    <scope>NUCLEOTIDE SEQUENCE</scope>
    <source>
        <strain evidence="11">S8</strain>
    </source>
</reference>
<evidence type="ECO:0000256" key="4">
    <source>
        <dbReference type="ARBA" id="ARBA00022801"/>
    </source>
</evidence>
<evidence type="ECO:0000256" key="7">
    <source>
        <dbReference type="ARBA" id="ARBA00023125"/>
    </source>
</evidence>
<feature type="binding site" evidence="10">
    <location>
        <position position="205"/>
    </location>
    <ligand>
        <name>Mn(2+)</name>
        <dbReference type="ChEBI" id="CHEBI:29035"/>
    </ligand>
</feature>
<dbReference type="InterPro" id="IPR042211">
    <property type="entry name" value="CRISPR-assoc_Cas1_N"/>
</dbReference>
<dbReference type="PANTHER" id="PTHR34353:SF2">
    <property type="entry name" value="CRISPR-ASSOCIATED ENDONUCLEASE CAS1 1"/>
    <property type="match status" value="1"/>
</dbReference>
<evidence type="ECO:0000256" key="10">
    <source>
        <dbReference type="HAMAP-Rule" id="MF_01470"/>
    </source>
</evidence>
<comment type="caution">
    <text evidence="11">The sequence shown here is derived from an EMBL/GenBank/DDBJ whole genome shotgun (WGS) entry which is preliminary data.</text>
</comment>
<keyword evidence="2 10" id="KW-0479">Metal-binding</keyword>
<evidence type="ECO:0000256" key="9">
    <source>
        <dbReference type="ARBA" id="ARBA00038592"/>
    </source>
</evidence>
<name>A0ABT1WPK1_9LACT</name>
<dbReference type="GO" id="GO:0004519">
    <property type="term" value="F:endonuclease activity"/>
    <property type="evidence" value="ECO:0007669"/>
    <property type="project" value="UniProtKB-KW"/>
</dbReference>
<accession>A0ABT1WPK1</accession>
<dbReference type="Proteomes" id="UP001059480">
    <property type="component" value="Unassembled WGS sequence"/>
</dbReference>
<evidence type="ECO:0000256" key="6">
    <source>
        <dbReference type="ARBA" id="ARBA00023118"/>
    </source>
</evidence>
<dbReference type="InterPro" id="IPR019855">
    <property type="entry name" value="CRISPR-assoc_Cas1_NMENI"/>
</dbReference>
<keyword evidence="4 10" id="KW-0378">Hydrolase</keyword>
<keyword evidence="3 10" id="KW-0255">Endonuclease</keyword>
<comment type="function">
    <text evidence="10">CRISPR (clustered regularly interspaced short palindromic repeat), is an adaptive immune system that provides protection against mobile genetic elements (viruses, transposable elements and conjugative plasmids). CRISPR clusters contain spacers, sequences complementary to antecedent mobile elements, and target invading nucleic acids. CRISPR clusters are transcribed and processed into CRISPR RNA (crRNA). Acts as a dsDNA endonuclease. Involved in the integration of spacer DNA into the CRISPR cassette.</text>
</comment>
<comment type="similarity">
    <text evidence="10">Belongs to the CRISPR-associated endonuclease Cas1 family.</text>
</comment>
<proteinExistence type="inferred from homology"/>
<dbReference type="EMBL" id="JANHNZ010000007">
    <property type="protein sequence ID" value="MCQ9210355.1"/>
    <property type="molecule type" value="Genomic_DNA"/>
</dbReference>
<dbReference type="Gene3D" id="3.100.10.20">
    <property type="entry name" value="CRISPR-associated endonuclease Cas1, N-terminal domain"/>
    <property type="match status" value="1"/>
</dbReference>
<evidence type="ECO:0000256" key="3">
    <source>
        <dbReference type="ARBA" id="ARBA00022759"/>
    </source>
</evidence>
<keyword evidence="6 10" id="KW-0051">Antiviral defense</keyword>
<feature type="binding site" evidence="10">
    <location>
        <position position="149"/>
    </location>
    <ligand>
        <name>Mn(2+)</name>
        <dbReference type="ChEBI" id="CHEBI:29035"/>
    </ligand>
</feature>
<evidence type="ECO:0000256" key="2">
    <source>
        <dbReference type="ARBA" id="ARBA00022723"/>
    </source>
</evidence>
<evidence type="ECO:0000313" key="12">
    <source>
        <dbReference type="Proteomes" id="UP001059480"/>
    </source>
</evidence>
<keyword evidence="12" id="KW-1185">Reference proteome</keyword>
<organism evidence="11 12">
    <name type="scientific">Granulicatella seriolae</name>
    <dbReference type="NCBI Taxonomy" id="2967226"/>
    <lineage>
        <taxon>Bacteria</taxon>
        <taxon>Bacillati</taxon>
        <taxon>Bacillota</taxon>
        <taxon>Bacilli</taxon>
        <taxon>Lactobacillales</taxon>
        <taxon>Carnobacteriaceae</taxon>
        <taxon>Granulicatella</taxon>
    </lineage>
</organism>
<evidence type="ECO:0000256" key="1">
    <source>
        <dbReference type="ARBA" id="ARBA00022722"/>
    </source>
</evidence>
<reference evidence="11" key="2">
    <citation type="journal article" date="2023" name="Curr. Microbiol.">
        <title>Granulicatella seriolae sp. nov., a Novel Facultative Anaerobe Isolated from Yellowtail Marine Fish.</title>
        <authorList>
            <person name="Lee M."/>
            <person name="Choi Y.J."/>
            <person name="Farooq A."/>
            <person name="Jeong J.B."/>
            <person name="Jung M.Y."/>
        </authorList>
    </citation>
    <scope>NUCLEOTIDE SEQUENCE</scope>
    <source>
        <strain evidence="11">S8</strain>
    </source>
</reference>
<dbReference type="InterPro" id="IPR002729">
    <property type="entry name" value="CRISPR-assoc_Cas1"/>
</dbReference>
<protein>
    <recommendedName>
        <fullName evidence="10">CRISPR-associated endonuclease Cas1</fullName>
        <ecNumber evidence="10">3.1.-.-</ecNumber>
    </recommendedName>
</protein>
<dbReference type="InterPro" id="IPR050646">
    <property type="entry name" value="Cas1"/>
</dbReference>
<keyword evidence="1 10" id="KW-0540">Nuclease</keyword>
<dbReference type="NCBIfam" id="TIGR00287">
    <property type="entry name" value="cas1"/>
    <property type="match status" value="1"/>
</dbReference>
<sequence length="306" mass="35688">MGFRTVFVKNGERLKLKLDNLEVSKEGESFTIPLMDIDTVILEGDKTTITTRIMSKLAKYHIDLVICDNTYLPCGIFLGMGQYHKSAKRAIWQADWEELLKQNAWTSIVSQKIKNQIDVARHLDVDEERLQLMQNFLENIFLGDETNREGHVAKVYFNSLYGQGFTRDDNTLPNHCMDYGYSIVRAQVARSVSALGLLPMLGIFHRNEYNSFNLVDDLMEPFRPIMDYYIISQILRTEVEYLTYETRLKLIDFLNQKIKIKGRKVYINQAIADYVNSFIRAMEQNDVRQLLSIQFTDYLECEESEI</sequence>
<reference evidence="11" key="1">
    <citation type="submission" date="2022-07" db="EMBL/GenBank/DDBJ databases">
        <authorList>
            <person name="Jung M.-Y."/>
            <person name="Lee M."/>
        </authorList>
    </citation>
    <scope>NUCLEOTIDE SEQUENCE</scope>
    <source>
        <strain evidence="11">S8</strain>
    </source>
</reference>
<comment type="cofactor">
    <cofactor evidence="10">
        <name>Mg(2+)</name>
        <dbReference type="ChEBI" id="CHEBI:18420"/>
    </cofactor>
    <cofactor evidence="10">
        <name>Mn(2+)</name>
        <dbReference type="ChEBI" id="CHEBI:29035"/>
    </cofactor>
</comment>
<dbReference type="Gene3D" id="1.20.120.920">
    <property type="entry name" value="CRISPR-associated endonuclease Cas1, C-terminal domain"/>
    <property type="match status" value="1"/>
</dbReference>
<dbReference type="NCBIfam" id="TIGR03639">
    <property type="entry name" value="cas1_NMENI"/>
    <property type="match status" value="1"/>
</dbReference>
<dbReference type="PANTHER" id="PTHR34353">
    <property type="entry name" value="CRISPR-ASSOCIATED ENDONUCLEASE CAS1 1"/>
    <property type="match status" value="1"/>
</dbReference>
<evidence type="ECO:0000256" key="5">
    <source>
        <dbReference type="ARBA" id="ARBA00022842"/>
    </source>
</evidence>
<feature type="binding site" evidence="10">
    <location>
        <position position="220"/>
    </location>
    <ligand>
        <name>Mn(2+)</name>
        <dbReference type="ChEBI" id="CHEBI:29035"/>
    </ligand>
</feature>
<comment type="subunit">
    <text evidence="9 10">Homodimer, forms a heterotetramer with a Cas2 homodimer.</text>
</comment>
<dbReference type="InterPro" id="IPR042206">
    <property type="entry name" value="CRISPR-assoc_Cas1_C"/>
</dbReference>